<accession>A0AAW1GQ42</accession>
<dbReference type="GO" id="GO:0008017">
    <property type="term" value="F:microtubule binding"/>
    <property type="evidence" value="ECO:0007669"/>
    <property type="project" value="InterPro"/>
</dbReference>
<dbReference type="SUPFAM" id="SSF52540">
    <property type="entry name" value="P-loop containing nucleoside triphosphate hydrolases"/>
    <property type="match status" value="1"/>
</dbReference>
<protein>
    <recommendedName>
        <fullName evidence="3">Kinesin motor domain-containing protein</fullName>
    </recommendedName>
</protein>
<evidence type="ECO:0000313" key="4">
    <source>
        <dbReference type="EMBL" id="KAK9665969.1"/>
    </source>
</evidence>
<comment type="caution">
    <text evidence="2">Lacks conserved residue(s) required for the propagation of feature annotation.</text>
</comment>
<keyword evidence="1" id="KW-0505">Motor protein</keyword>
<dbReference type="Gene3D" id="3.40.850.10">
    <property type="entry name" value="Kinesin motor domain"/>
    <property type="match status" value="1"/>
</dbReference>
<feature type="domain" description="Kinesin motor" evidence="3">
    <location>
        <begin position="21"/>
        <end position="107"/>
    </location>
</feature>
<dbReference type="Proteomes" id="UP001443914">
    <property type="component" value="Unassembled WGS sequence"/>
</dbReference>
<gene>
    <name evidence="4" type="ORF">RND81_14G150100</name>
</gene>
<dbReference type="InterPro" id="IPR036961">
    <property type="entry name" value="Kinesin_motor_dom_sf"/>
</dbReference>
<sequence length="107" mass="11728">MGAIADEELKKQGSMGGREEKILVLVRLRPLNEKEISKSEVADWECINDSTILYRNSLQECSGLPTAYSYDRVFSGDCSSKQVYDEGTKEIALSVVTGINSSIFASG</sequence>
<evidence type="ECO:0000259" key="3">
    <source>
        <dbReference type="PROSITE" id="PS50067"/>
    </source>
</evidence>
<dbReference type="EMBL" id="JBDFQZ010000014">
    <property type="protein sequence ID" value="KAK9665969.1"/>
    <property type="molecule type" value="Genomic_DNA"/>
</dbReference>
<proteinExistence type="inferred from homology"/>
<dbReference type="GO" id="GO:0003777">
    <property type="term" value="F:microtubule motor activity"/>
    <property type="evidence" value="ECO:0007669"/>
    <property type="project" value="InterPro"/>
</dbReference>
<comment type="similarity">
    <text evidence="2">Belongs to the TRAFAC class myosin-kinesin ATPase superfamily. Kinesin family.</text>
</comment>
<dbReference type="InterPro" id="IPR027417">
    <property type="entry name" value="P-loop_NTPase"/>
</dbReference>
<dbReference type="Pfam" id="PF00225">
    <property type="entry name" value="Kinesin"/>
    <property type="match status" value="1"/>
</dbReference>
<dbReference type="GO" id="GO:0005524">
    <property type="term" value="F:ATP binding"/>
    <property type="evidence" value="ECO:0007669"/>
    <property type="project" value="InterPro"/>
</dbReference>
<evidence type="ECO:0000256" key="1">
    <source>
        <dbReference type="ARBA" id="ARBA00023175"/>
    </source>
</evidence>
<name>A0AAW1GQ42_SAPOF</name>
<dbReference type="GO" id="GO:0007018">
    <property type="term" value="P:microtubule-based movement"/>
    <property type="evidence" value="ECO:0007669"/>
    <property type="project" value="InterPro"/>
</dbReference>
<comment type="caution">
    <text evidence="4">The sequence shown here is derived from an EMBL/GenBank/DDBJ whole genome shotgun (WGS) entry which is preliminary data.</text>
</comment>
<dbReference type="PANTHER" id="PTHR47968">
    <property type="entry name" value="CENTROMERE PROTEIN E"/>
    <property type="match status" value="1"/>
</dbReference>
<evidence type="ECO:0000256" key="2">
    <source>
        <dbReference type="PROSITE-ProRule" id="PRU00283"/>
    </source>
</evidence>
<reference evidence="4" key="1">
    <citation type="submission" date="2024-03" db="EMBL/GenBank/DDBJ databases">
        <title>WGS assembly of Saponaria officinalis var. Norfolk2.</title>
        <authorList>
            <person name="Jenkins J."/>
            <person name="Shu S."/>
            <person name="Grimwood J."/>
            <person name="Barry K."/>
            <person name="Goodstein D."/>
            <person name="Schmutz J."/>
            <person name="Leebens-Mack J."/>
            <person name="Osbourn A."/>
        </authorList>
    </citation>
    <scope>NUCLEOTIDE SEQUENCE [LARGE SCALE GENOMIC DNA]</scope>
    <source>
        <strain evidence="4">JIC</strain>
    </source>
</reference>
<dbReference type="PANTHER" id="PTHR47968:SF18">
    <property type="entry name" value="KINESIN-LIKE PROTEIN KIN-7F"/>
    <property type="match status" value="1"/>
</dbReference>
<dbReference type="AlphaFoldDB" id="A0AAW1GQ42"/>
<keyword evidence="5" id="KW-1185">Reference proteome</keyword>
<dbReference type="InterPro" id="IPR001752">
    <property type="entry name" value="Kinesin_motor_dom"/>
</dbReference>
<dbReference type="InterPro" id="IPR027640">
    <property type="entry name" value="Kinesin-like_fam"/>
</dbReference>
<dbReference type="PROSITE" id="PS50067">
    <property type="entry name" value="KINESIN_MOTOR_2"/>
    <property type="match status" value="1"/>
</dbReference>
<organism evidence="4 5">
    <name type="scientific">Saponaria officinalis</name>
    <name type="common">Common soapwort</name>
    <name type="synonym">Lychnis saponaria</name>
    <dbReference type="NCBI Taxonomy" id="3572"/>
    <lineage>
        <taxon>Eukaryota</taxon>
        <taxon>Viridiplantae</taxon>
        <taxon>Streptophyta</taxon>
        <taxon>Embryophyta</taxon>
        <taxon>Tracheophyta</taxon>
        <taxon>Spermatophyta</taxon>
        <taxon>Magnoliopsida</taxon>
        <taxon>eudicotyledons</taxon>
        <taxon>Gunneridae</taxon>
        <taxon>Pentapetalae</taxon>
        <taxon>Caryophyllales</taxon>
        <taxon>Caryophyllaceae</taxon>
        <taxon>Caryophylleae</taxon>
        <taxon>Saponaria</taxon>
    </lineage>
</organism>
<evidence type="ECO:0000313" key="5">
    <source>
        <dbReference type="Proteomes" id="UP001443914"/>
    </source>
</evidence>